<dbReference type="GO" id="GO:0006629">
    <property type="term" value="P:lipid metabolic process"/>
    <property type="evidence" value="ECO:0000318"/>
    <property type="project" value="GO_Central"/>
</dbReference>
<reference evidence="3" key="2">
    <citation type="submission" date="2018-02" db="UniProtKB">
        <authorList>
            <consortium name="EnsemblPlants"/>
        </authorList>
    </citation>
    <scope>IDENTIFICATION</scope>
    <source>
        <strain evidence="3">Williams 82</strain>
    </source>
</reference>
<protein>
    <recommendedName>
        <fullName evidence="5">Lecithin-cholesterol acyltransferase-like 1</fullName>
    </recommendedName>
</protein>
<keyword evidence="4" id="KW-1185">Reference proteome</keyword>
<dbReference type="InParanoid" id="A0A0R0K3W8"/>
<dbReference type="InterPro" id="IPR029058">
    <property type="entry name" value="AB_hydrolase_fold"/>
</dbReference>
<reference evidence="2" key="3">
    <citation type="submission" date="2018-07" db="EMBL/GenBank/DDBJ databases">
        <title>WGS assembly of Glycine max.</title>
        <authorList>
            <person name="Schmutz J."/>
            <person name="Cannon S."/>
            <person name="Schlueter J."/>
            <person name="Ma J."/>
            <person name="Mitros T."/>
            <person name="Nelson W."/>
            <person name="Hyten D."/>
            <person name="Song Q."/>
            <person name="Thelen J."/>
            <person name="Cheng J."/>
            <person name="Xu D."/>
            <person name="Hellsten U."/>
            <person name="May G."/>
            <person name="Yu Y."/>
            <person name="Sakurai T."/>
            <person name="Umezawa T."/>
            <person name="Bhattacharyya M."/>
            <person name="Sandhu D."/>
            <person name="Valliyodan B."/>
            <person name="Lindquist E."/>
            <person name="Peto M."/>
            <person name="Grant D."/>
            <person name="Shu S."/>
            <person name="Goodstein D."/>
            <person name="Barry K."/>
            <person name="Futrell-Griggs M."/>
            <person name="Abernathy B."/>
            <person name="Du J."/>
            <person name="Tian Z."/>
            <person name="Zhu L."/>
            <person name="Gill N."/>
            <person name="Joshi T."/>
            <person name="Libault M."/>
            <person name="Sethuraman A."/>
            <person name="Zhang X."/>
            <person name="Shinozaki K."/>
            <person name="Nguyen H."/>
            <person name="Wing R."/>
            <person name="Cregan P."/>
            <person name="Specht J."/>
            <person name="Grimwood J."/>
            <person name="Rokhsar D."/>
            <person name="Stacey G."/>
            <person name="Shoemaker R."/>
            <person name="Jackson S."/>
        </authorList>
    </citation>
    <scope>NUCLEOTIDE SEQUENCE</scope>
    <source>
        <tissue evidence="2">Callus</tissue>
    </source>
</reference>
<evidence type="ECO:0000313" key="2">
    <source>
        <dbReference type="EMBL" id="KRH61437.1"/>
    </source>
</evidence>
<keyword evidence="1" id="KW-0812">Transmembrane</keyword>
<reference evidence="2 3" key="1">
    <citation type="journal article" date="2010" name="Nature">
        <title>Genome sequence of the palaeopolyploid soybean.</title>
        <authorList>
            <person name="Schmutz J."/>
            <person name="Cannon S.B."/>
            <person name="Schlueter J."/>
            <person name="Ma J."/>
            <person name="Mitros T."/>
            <person name="Nelson W."/>
            <person name="Hyten D.L."/>
            <person name="Song Q."/>
            <person name="Thelen J.J."/>
            <person name="Cheng J."/>
            <person name="Xu D."/>
            <person name="Hellsten U."/>
            <person name="May G.D."/>
            <person name="Yu Y."/>
            <person name="Sakurai T."/>
            <person name="Umezawa T."/>
            <person name="Bhattacharyya M.K."/>
            <person name="Sandhu D."/>
            <person name="Valliyodan B."/>
            <person name="Lindquist E."/>
            <person name="Peto M."/>
            <person name="Grant D."/>
            <person name="Shu S."/>
            <person name="Goodstein D."/>
            <person name="Barry K."/>
            <person name="Futrell-Griggs M."/>
            <person name="Abernathy B."/>
            <person name="Du J."/>
            <person name="Tian Z."/>
            <person name="Zhu L."/>
            <person name="Gill N."/>
            <person name="Joshi T."/>
            <person name="Libault M."/>
            <person name="Sethuraman A."/>
            <person name="Zhang X.-C."/>
            <person name="Shinozaki K."/>
            <person name="Nguyen H.T."/>
            <person name="Wing R.A."/>
            <person name="Cregan P."/>
            <person name="Specht J."/>
            <person name="Grimwood J."/>
            <person name="Rokhsar D."/>
            <person name="Stacey G."/>
            <person name="Shoemaker R.C."/>
            <person name="Jackson S.A."/>
        </authorList>
    </citation>
    <scope>NUCLEOTIDE SEQUENCE</scope>
    <source>
        <strain evidence="3">cv. Williams 82</strain>
        <tissue evidence="2">Callus</tissue>
    </source>
</reference>
<dbReference type="Gramene" id="KRH61437">
    <property type="protein sequence ID" value="KRH61437"/>
    <property type="gene ID" value="GLYMA_04G047000"/>
</dbReference>
<dbReference type="SMR" id="A0A0R0K3W8"/>
<dbReference type="Proteomes" id="UP000008827">
    <property type="component" value="Chromosome 4"/>
</dbReference>
<keyword evidence="1" id="KW-1133">Transmembrane helix</keyword>
<dbReference type="EMBL" id="CM000837">
    <property type="protein sequence ID" value="KRH61437.1"/>
    <property type="molecule type" value="Genomic_DNA"/>
</dbReference>
<dbReference type="SUPFAM" id="SSF53474">
    <property type="entry name" value="alpha/beta-Hydrolases"/>
    <property type="match status" value="1"/>
</dbReference>
<feature type="transmembrane region" description="Helical" evidence="1">
    <location>
        <begin position="12"/>
        <end position="34"/>
    </location>
</feature>
<dbReference type="FunCoup" id="A0A0R0K3W8">
    <property type="interactions" value="1597"/>
</dbReference>
<dbReference type="Pfam" id="PF02450">
    <property type="entry name" value="LCAT"/>
    <property type="match status" value="1"/>
</dbReference>
<organism evidence="2">
    <name type="scientific">Glycine max</name>
    <name type="common">Soybean</name>
    <name type="synonym">Glycine hispida</name>
    <dbReference type="NCBI Taxonomy" id="3847"/>
    <lineage>
        <taxon>Eukaryota</taxon>
        <taxon>Viridiplantae</taxon>
        <taxon>Streptophyta</taxon>
        <taxon>Embryophyta</taxon>
        <taxon>Tracheophyta</taxon>
        <taxon>Spermatophyta</taxon>
        <taxon>Magnoliopsida</taxon>
        <taxon>eudicotyledons</taxon>
        <taxon>Gunneridae</taxon>
        <taxon>Pentapetalae</taxon>
        <taxon>rosids</taxon>
        <taxon>fabids</taxon>
        <taxon>Fabales</taxon>
        <taxon>Fabaceae</taxon>
        <taxon>Papilionoideae</taxon>
        <taxon>50 kb inversion clade</taxon>
        <taxon>NPAAA clade</taxon>
        <taxon>indigoferoid/millettioid clade</taxon>
        <taxon>Phaseoleae</taxon>
        <taxon>Glycine</taxon>
        <taxon>Glycine subgen. Soja</taxon>
    </lineage>
</organism>
<gene>
    <name evidence="2" type="ORF">GLYMA_04G047000</name>
</gene>
<dbReference type="GO" id="GO:0008374">
    <property type="term" value="F:O-acyltransferase activity"/>
    <property type="evidence" value="ECO:0007669"/>
    <property type="project" value="InterPro"/>
</dbReference>
<keyword evidence="1" id="KW-0472">Membrane</keyword>
<dbReference type="AlphaFoldDB" id="A0A0R0K3W8"/>
<evidence type="ECO:0000313" key="3">
    <source>
        <dbReference type="EnsemblPlants" id="KRH61437"/>
    </source>
</evidence>
<evidence type="ECO:0008006" key="5">
    <source>
        <dbReference type="Google" id="ProtNLM"/>
    </source>
</evidence>
<sequence>MKKEQGLKIEVATFRVTVVAVMLSLLCTCGASNFDPLILIPGNGGNQLEARLTNHVILAPFTQCFAERMTLHYHQELDDYFNTPGVQTRIPHFGSTNSLPYLKHITGYMAPLVDSLQKLGYADGETLYGLAAEGHSSQVGSKFLKGLKNLIEEASNSNNGKPVILLSHKPPSWRKKFIKHFIALSAPWGGDIDEMYTFASGNTLGVPLVDPLLVRDEQRSSESNLWLLPNPKVFGPQKPIVITPNKTYSAHDMVDFLKDIGFPEGVYPYETRIVPLIGNIQAPQVPITCIMGTGVRTLETLFYGKGDFDERPEISYGDGDGTVNLVSLLVFQSLWKEEKNQYLKVVKIDGVRILQYLKMRLH</sequence>
<dbReference type="PANTHER" id="PTHR11440">
    <property type="entry name" value="LECITHIN-CHOLESTEROL ACYLTRANSFERASE-RELATED"/>
    <property type="match status" value="1"/>
</dbReference>
<dbReference type="STRING" id="3847.A0A0R0K3W8"/>
<dbReference type="Gene3D" id="3.40.50.1820">
    <property type="entry name" value="alpha/beta hydrolase"/>
    <property type="match status" value="1"/>
</dbReference>
<dbReference type="EnsemblPlants" id="KRH61437">
    <property type="protein sequence ID" value="KRH61437"/>
    <property type="gene ID" value="GLYMA_04G047000"/>
</dbReference>
<evidence type="ECO:0000313" key="4">
    <source>
        <dbReference type="Proteomes" id="UP000008827"/>
    </source>
</evidence>
<proteinExistence type="predicted"/>
<evidence type="ECO:0000256" key="1">
    <source>
        <dbReference type="SAM" id="Phobius"/>
    </source>
</evidence>
<name>A0A0R0K3W8_SOYBN</name>
<dbReference type="InterPro" id="IPR003386">
    <property type="entry name" value="LACT/PDAT_acylTrfase"/>
</dbReference>
<accession>A0A0R0K3W8</accession>